<dbReference type="EMBL" id="MT143872">
    <property type="protein sequence ID" value="QJB04100.1"/>
    <property type="molecule type" value="Genomic_DNA"/>
</dbReference>
<accession>A0A6M3MDC8</accession>
<reference evidence="1" key="1">
    <citation type="submission" date="2020-03" db="EMBL/GenBank/DDBJ databases">
        <title>The deep terrestrial virosphere.</title>
        <authorList>
            <person name="Holmfeldt K."/>
            <person name="Nilsson E."/>
            <person name="Simone D."/>
            <person name="Lopez-Fernandez M."/>
            <person name="Wu X."/>
            <person name="de Brujin I."/>
            <person name="Lundin D."/>
            <person name="Andersson A."/>
            <person name="Bertilsson S."/>
            <person name="Dopson M."/>
        </authorList>
    </citation>
    <scope>NUCLEOTIDE SEQUENCE</scope>
    <source>
        <strain evidence="1">MM171B00466</strain>
    </source>
</reference>
<sequence>MIILFFDLTISRRWLDPTDGDYSDYEKALQEKLKALEDTWTIRTALINEELIKNMKSALENEIKYCQFHSEYLDRVANESGFNEWGFTENVESSYWDKKIGDEWIRTNGRIKANIRIIPPETEGKMTRIELKYENDSRVLTFIERYSKENKPHNLKNPESIKQRIKELKDVADEYLGCHLYPLWNIENRNLNGLNTILCIDSYGR</sequence>
<organism evidence="1">
    <name type="scientific">viral metagenome</name>
    <dbReference type="NCBI Taxonomy" id="1070528"/>
    <lineage>
        <taxon>unclassified sequences</taxon>
        <taxon>metagenomes</taxon>
        <taxon>organismal metagenomes</taxon>
    </lineage>
</organism>
<gene>
    <name evidence="1" type="ORF">MM171B00466_0004</name>
</gene>
<proteinExistence type="predicted"/>
<evidence type="ECO:0000313" key="1">
    <source>
        <dbReference type="EMBL" id="QJB04100.1"/>
    </source>
</evidence>
<name>A0A6M3MDC8_9ZZZZ</name>
<dbReference type="AlphaFoldDB" id="A0A6M3MDC8"/>
<protein>
    <submittedName>
        <fullName evidence="1">Uncharacterized protein</fullName>
    </submittedName>
</protein>